<proteinExistence type="predicted"/>
<comment type="caution">
    <text evidence="2">The sequence shown here is derived from an EMBL/GenBank/DDBJ whole genome shotgun (WGS) entry which is preliminary data.</text>
</comment>
<feature type="compositionally biased region" description="Low complexity" evidence="1">
    <location>
        <begin position="68"/>
        <end position="79"/>
    </location>
</feature>
<protein>
    <submittedName>
        <fullName evidence="2">Uncharacterized protein</fullName>
    </submittedName>
</protein>
<dbReference type="EMBL" id="BNBF01000001">
    <property type="protein sequence ID" value="GHG34233.1"/>
    <property type="molecule type" value="Genomic_DNA"/>
</dbReference>
<dbReference type="AlphaFoldDB" id="A0A919BZK5"/>
<evidence type="ECO:0000256" key="1">
    <source>
        <dbReference type="SAM" id="MobiDB-lite"/>
    </source>
</evidence>
<dbReference type="Proteomes" id="UP000619355">
    <property type="component" value="Unassembled WGS sequence"/>
</dbReference>
<evidence type="ECO:0000313" key="2">
    <source>
        <dbReference type="EMBL" id="GHG34233.1"/>
    </source>
</evidence>
<sequence length="88" mass="8591">MCGVVGAEAAGDEEFDGVAEEFFAAVAEEGFRLGVDQADGAGAVDNDPGVRGRFQQPPEPSLGGARDATGSPGAAPARAGSGGADGLR</sequence>
<gene>
    <name evidence="2" type="ORF">GCM10018980_03580</name>
</gene>
<organism evidence="2 3">
    <name type="scientific">Streptomyces capoamus</name>
    <dbReference type="NCBI Taxonomy" id="68183"/>
    <lineage>
        <taxon>Bacteria</taxon>
        <taxon>Bacillati</taxon>
        <taxon>Actinomycetota</taxon>
        <taxon>Actinomycetes</taxon>
        <taxon>Kitasatosporales</taxon>
        <taxon>Streptomycetaceae</taxon>
        <taxon>Streptomyces</taxon>
    </lineage>
</organism>
<accession>A0A919BZK5</accession>
<reference evidence="3" key="1">
    <citation type="journal article" date="2019" name="Int. J. Syst. Evol. Microbiol.">
        <title>The Global Catalogue of Microorganisms (GCM) 10K type strain sequencing project: providing services to taxonomists for standard genome sequencing and annotation.</title>
        <authorList>
            <consortium name="The Broad Institute Genomics Platform"/>
            <consortium name="The Broad Institute Genome Sequencing Center for Infectious Disease"/>
            <person name="Wu L."/>
            <person name="Ma J."/>
        </authorList>
    </citation>
    <scope>NUCLEOTIDE SEQUENCE [LARGE SCALE GENOMIC DNA]</scope>
    <source>
        <strain evidence="3">JCM 4253</strain>
    </source>
</reference>
<feature type="region of interest" description="Disordered" evidence="1">
    <location>
        <begin position="38"/>
        <end position="88"/>
    </location>
</feature>
<evidence type="ECO:0000313" key="3">
    <source>
        <dbReference type="Proteomes" id="UP000619355"/>
    </source>
</evidence>
<name>A0A919BZK5_9ACTN</name>
<keyword evidence="3" id="KW-1185">Reference proteome</keyword>